<dbReference type="InterPro" id="IPR020946">
    <property type="entry name" value="Flavin_mOase-like"/>
</dbReference>
<proteinExistence type="inferred from homology"/>
<comment type="caution">
    <text evidence="7">The sequence shown here is derived from an EMBL/GenBank/DDBJ whole genome shotgun (WGS) entry which is preliminary data.</text>
</comment>
<organism evidence="7 8">
    <name type="scientific">Penicillium bovifimosum</name>
    <dbReference type="NCBI Taxonomy" id="126998"/>
    <lineage>
        <taxon>Eukaryota</taxon>
        <taxon>Fungi</taxon>
        <taxon>Dikarya</taxon>
        <taxon>Ascomycota</taxon>
        <taxon>Pezizomycotina</taxon>
        <taxon>Eurotiomycetes</taxon>
        <taxon>Eurotiomycetidae</taxon>
        <taxon>Eurotiales</taxon>
        <taxon>Aspergillaceae</taxon>
        <taxon>Penicillium</taxon>
    </lineage>
</organism>
<evidence type="ECO:0000256" key="3">
    <source>
        <dbReference type="ARBA" id="ARBA00022630"/>
    </source>
</evidence>
<keyword evidence="4" id="KW-0274">FAD</keyword>
<feature type="transmembrane region" description="Helical" evidence="6">
    <location>
        <begin position="544"/>
        <end position="561"/>
    </location>
</feature>
<comment type="cofactor">
    <cofactor evidence="1">
        <name>FAD</name>
        <dbReference type="ChEBI" id="CHEBI:57692"/>
    </cofactor>
</comment>
<evidence type="ECO:0000256" key="2">
    <source>
        <dbReference type="ARBA" id="ARBA00010139"/>
    </source>
</evidence>
<dbReference type="RefSeq" id="XP_056522744.1">
    <property type="nucleotide sequence ID" value="XM_056665794.1"/>
</dbReference>
<dbReference type="EMBL" id="JAPQKL010000004">
    <property type="protein sequence ID" value="KAJ5135772.1"/>
    <property type="molecule type" value="Genomic_DNA"/>
</dbReference>
<dbReference type="GO" id="GO:0050661">
    <property type="term" value="F:NADP binding"/>
    <property type="evidence" value="ECO:0007669"/>
    <property type="project" value="InterPro"/>
</dbReference>
<dbReference type="AlphaFoldDB" id="A0A9W9H1A2"/>
<dbReference type="Proteomes" id="UP001149079">
    <property type="component" value="Unassembled WGS sequence"/>
</dbReference>
<dbReference type="Pfam" id="PF00743">
    <property type="entry name" value="FMO-like"/>
    <property type="match status" value="1"/>
</dbReference>
<reference evidence="7" key="2">
    <citation type="journal article" date="2023" name="IMA Fungus">
        <title>Comparative genomic study of the Penicillium genus elucidates a diverse pangenome and 15 lateral gene transfer events.</title>
        <authorList>
            <person name="Petersen C."/>
            <person name="Sorensen T."/>
            <person name="Nielsen M.R."/>
            <person name="Sondergaard T.E."/>
            <person name="Sorensen J.L."/>
            <person name="Fitzpatrick D.A."/>
            <person name="Frisvad J.C."/>
            <person name="Nielsen K.L."/>
        </authorList>
    </citation>
    <scope>NUCLEOTIDE SEQUENCE</scope>
    <source>
        <strain evidence="7">IBT 22155</strain>
    </source>
</reference>
<name>A0A9W9H1A2_9EURO</name>
<evidence type="ECO:0000313" key="7">
    <source>
        <dbReference type="EMBL" id="KAJ5135772.1"/>
    </source>
</evidence>
<keyword evidence="6" id="KW-0812">Transmembrane</keyword>
<dbReference type="PANTHER" id="PTHR42877">
    <property type="entry name" value="L-ORNITHINE N(5)-MONOOXYGENASE-RELATED"/>
    <property type="match status" value="1"/>
</dbReference>
<reference evidence="7" key="1">
    <citation type="submission" date="2022-11" db="EMBL/GenBank/DDBJ databases">
        <authorList>
            <person name="Petersen C."/>
        </authorList>
    </citation>
    <scope>NUCLEOTIDE SEQUENCE</scope>
    <source>
        <strain evidence="7">IBT 22155</strain>
    </source>
</reference>
<dbReference type="PANTHER" id="PTHR42877:SF4">
    <property type="entry name" value="FAD_NAD(P)-BINDING DOMAIN-CONTAINING PROTEIN-RELATED"/>
    <property type="match status" value="1"/>
</dbReference>
<protein>
    <submittedName>
        <fullName evidence="7">Uncharacterized protein</fullName>
    </submittedName>
</protein>
<evidence type="ECO:0000256" key="4">
    <source>
        <dbReference type="ARBA" id="ARBA00022827"/>
    </source>
</evidence>
<keyword evidence="3" id="KW-0285">Flavoprotein</keyword>
<dbReference type="OrthoDB" id="74360at2759"/>
<dbReference type="GeneID" id="81404964"/>
<dbReference type="SUPFAM" id="SSF51905">
    <property type="entry name" value="FAD/NAD(P)-binding domain"/>
    <property type="match status" value="2"/>
</dbReference>
<evidence type="ECO:0000256" key="1">
    <source>
        <dbReference type="ARBA" id="ARBA00001974"/>
    </source>
</evidence>
<sequence length="569" mass="63888">MAAPSSTRLPVGNKDFTHATVVIIGAGVSGLCMAIDLIKRNKTHNFVILEQSSSVGGTWNDNKYPGCCCDVWSSLYSYSFEQNPNWSRQYPGQEEIHAYLVGVAEKYGLYKHIRFNSKVEETRWDDADLKWKTSVVRSGQKDSEFGNSYVLESDFLVSAVGQLNLPRYPEIPGLDDFQGKIMHSARWDWSYDFTGKRVAIIGNGATAAQIAPEVAQVASHLTIYQRTPNWVIPRLDQPVSALEKALLKWIPPLLWRKRALQMDFREGFHSAVADKDSAFAQVIRDSCAMLLKTQLPNQPELWETLTPKYAPGCKRVIITDDYYPTLARENVSLETRRITGITESGIEVDEEDEQEYDLIVLATGFRTVEFMHPIQIYGKNGRSLGDIWKTGATAFNGVTVEDLPNFGMFYGPNTNLGHNSIILMIEAQSRYLNTLVAEVIRARQEGKALSLRPEPSVLQSFNDRIQAYLRQTSFADPNCNSWYKRDDGVITNNWFGTVVDYQRELSKVQWQDYIAEGSGKDRVVGKAATKVSHVNEETLLSDKSLIVGAVGVLAAAGYLVARSKRFKAH</sequence>
<dbReference type="GO" id="GO:0050660">
    <property type="term" value="F:flavin adenine dinucleotide binding"/>
    <property type="evidence" value="ECO:0007669"/>
    <property type="project" value="InterPro"/>
</dbReference>
<evidence type="ECO:0000256" key="5">
    <source>
        <dbReference type="ARBA" id="ARBA00023002"/>
    </source>
</evidence>
<evidence type="ECO:0000256" key="6">
    <source>
        <dbReference type="SAM" id="Phobius"/>
    </source>
</evidence>
<comment type="similarity">
    <text evidence="2">Belongs to the FAD-binding monooxygenase family.</text>
</comment>
<keyword evidence="8" id="KW-1185">Reference proteome</keyword>
<gene>
    <name evidence="7" type="ORF">N7515_005050</name>
</gene>
<accession>A0A9W9H1A2</accession>
<dbReference type="GO" id="GO:0004499">
    <property type="term" value="F:N,N-dimethylaniline monooxygenase activity"/>
    <property type="evidence" value="ECO:0007669"/>
    <property type="project" value="InterPro"/>
</dbReference>
<keyword evidence="6" id="KW-1133">Transmembrane helix</keyword>
<keyword evidence="6" id="KW-0472">Membrane</keyword>
<dbReference type="InterPro" id="IPR051209">
    <property type="entry name" value="FAD-bind_Monooxygenase_sf"/>
</dbReference>
<keyword evidence="5" id="KW-0560">Oxidoreductase</keyword>
<dbReference type="InterPro" id="IPR036188">
    <property type="entry name" value="FAD/NAD-bd_sf"/>
</dbReference>
<dbReference type="Gene3D" id="3.50.50.60">
    <property type="entry name" value="FAD/NAD(P)-binding domain"/>
    <property type="match status" value="2"/>
</dbReference>
<evidence type="ECO:0000313" key="8">
    <source>
        <dbReference type="Proteomes" id="UP001149079"/>
    </source>
</evidence>